<feature type="region of interest" description="Disordered" evidence="6">
    <location>
        <begin position="225"/>
        <end position="252"/>
    </location>
</feature>
<keyword evidence="4" id="KW-0804">Transcription</keyword>
<accession>A0ABR0KR35</accession>
<dbReference type="InterPro" id="IPR052207">
    <property type="entry name" value="Max-like/E-box_TFs"/>
</dbReference>
<feature type="compositionally biased region" description="Basic and acidic residues" evidence="6">
    <location>
        <begin position="359"/>
        <end position="374"/>
    </location>
</feature>
<feature type="compositionally biased region" description="Basic residues" evidence="6">
    <location>
        <begin position="348"/>
        <end position="358"/>
    </location>
</feature>
<dbReference type="SUPFAM" id="SSF47459">
    <property type="entry name" value="HLH, helix-loop-helix DNA-binding domain"/>
    <property type="match status" value="1"/>
</dbReference>
<comment type="caution">
    <text evidence="8">The sequence shown here is derived from an EMBL/GenBank/DDBJ whole genome shotgun (WGS) entry which is preliminary data.</text>
</comment>
<name>A0ABR0KR35_9PEZI</name>
<organism evidence="8 9">
    <name type="scientific">Cryomyces antarcticus</name>
    <dbReference type="NCBI Taxonomy" id="329879"/>
    <lineage>
        <taxon>Eukaryota</taxon>
        <taxon>Fungi</taxon>
        <taxon>Dikarya</taxon>
        <taxon>Ascomycota</taxon>
        <taxon>Pezizomycotina</taxon>
        <taxon>Dothideomycetes</taxon>
        <taxon>Dothideomycetes incertae sedis</taxon>
        <taxon>Cryomyces</taxon>
    </lineage>
</organism>
<feature type="compositionally biased region" description="Polar residues" evidence="6">
    <location>
        <begin position="418"/>
        <end position="437"/>
    </location>
</feature>
<evidence type="ECO:0000256" key="3">
    <source>
        <dbReference type="ARBA" id="ARBA00023125"/>
    </source>
</evidence>
<dbReference type="Proteomes" id="UP001357485">
    <property type="component" value="Unassembled WGS sequence"/>
</dbReference>
<keyword evidence="5" id="KW-0539">Nucleus</keyword>
<gene>
    <name evidence="8" type="ORF">LTR16_005467</name>
</gene>
<dbReference type="InterPro" id="IPR036638">
    <property type="entry name" value="HLH_DNA-bd_sf"/>
</dbReference>
<dbReference type="Pfam" id="PF00010">
    <property type="entry name" value="HLH"/>
    <property type="match status" value="1"/>
</dbReference>
<evidence type="ECO:0000256" key="6">
    <source>
        <dbReference type="SAM" id="MobiDB-lite"/>
    </source>
</evidence>
<dbReference type="PANTHER" id="PTHR15741">
    <property type="entry name" value="BASIC HELIX-LOOP-HELIX ZIP TRANSCRIPTION FACTOR"/>
    <property type="match status" value="1"/>
</dbReference>
<dbReference type="InterPro" id="IPR011598">
    <property type="entry name" value="bHLH_dom"/>
</dbReference>
<protein>
    <recommendedName>
        <fullName evidence="7">BHLH domain-containing protein</fullName>
    </recommendedName>
</protein>
<feature type="domain" description="BHLH" evidence="7">
    <location>
        <begin position="455"/>
        <end position="499"/>
    </location>
</feature>
<feature type="compositionally biased region" description="Acidic residues" evidence="6">
    <location>
        <begin position="332"/>
        <end position="343"/>
    </location>
</feature>
<feature type="compositionally biased region" description="Basic and acidic residues" evidence="6">
    <location>
        <begin position="446"/>
        <end position="467"/>
    </location>
</feature>
<feature type="compositionally biased region" description="Low complexity" evidence="6">
    <location>
        <begin position="282"/>
        <end position="293"/>
    </location>
</feature>
<evidence type="ECO:0000256" key="4">
    <source>
        <dbReference type="ARBA" id="ARBA00023163"/>
    </source>
</evidence>
<dbReference type="Gene3D" id="4.10.280.10">
    <property type="entry name" value="Helix-loop-helix DNA-binding domain"/>
    <property type="match status" value="1"/>
</dbReference>
<comment type="subcellular location">
    <subcellularLocation>
        <location evidence="1">Nucleus</location>
    </subcellularLocation>
</comment>
<feature type="non-terminal residue" evidence="8">
    <location>
        <position position="499"/>
    </location>
</feature>
<evidence type="ECO:0000259" key="7">
    <source>
        <dbReference type="PROSITE" id="PS50888"/>
    </source>
</evidence>
<dbReference type="PANTHER" id="PTHR15741:SF27">
    <property type="entry name" value="TRANSCRIPTION FACTOR AP-4"/>
    <property type="match status" value="1"/>
</dbReference>
<proteinExistence type="predicted"/>
<evidence type="ECO:0000256" key="1">
    <source>
        <dbReference type="ARBA" id="ARBA00004123"/>
    </source>
</evidence>
<evidence type="ECO:0000256" key="2">
    <source>
        <dbReference type="ARBA" id="ARBA00023015"/>
    </source>
</evidence>
<keyword evidence="2" id="KW-0805">Transcription regulation</keyword>
<evidence type="ECO:0000256" key="5">
    <source>
        <dbReference type="ARBA" id="ARBA00023242"/>
    </source>
</evidence>
<evidence type="ECO:0000313" key="9">
    <source>
        <dbReference type="Proteomes" id="UP001357485"/>
    </source>
</evidence>
<dbReference type="EMBL" id="JAVRRA010025501">
    <property type="protein sequence ID" value="KAK5111285.1"/>
    <property type="molecule type" value="Genomic_DNA"/>
</dbReference>
<evidence type="ECO:0000313" key="8">
    <source>
        <dbReference type="EMBL" id="KAK5111285.1"/>
    </source>
</evidence>
<keyword evidence="9" id="KW-1185">Reference proteome</keyword>
<sequence length="499" mass="54381">MPFGYAFDDNAGYGNTQQPPPPPGPYLLDANDYNVLDDFFRNPENYGQQIDPSLSGAVSAGYEAKDDTQSSFDFNFGPPATTPNPATSLTTHAQPTFGHIDVFTNPMQHNGNMFASNAYANIGQQGIPSSTTDDVLGAASTLYHTVHAGQPPGFHDNPYYTNFPPADLQSPMTSSGRQSTSSYYASSNAALSAAPNPYMSIYPPQDVHVSASGYIGYDPTQPRLGINPRPRPFLNPLSQSRAYSFGSDSNFNNNGYVAPMRQETEEDITKRLVLSMEVLQSAAASGSTTANNTQPSSPVLTRKHPLDPVSAAERARKRPSPVRGQAVASAVDSEDDDDEEEDHEPTPKRRRKSKGKGKVKIETDQDFNPNRKAEPNNNARRLSTLPKPKRKPSQTSPSHLTPTRPRKPSTFADPSAAVSGSTDQNQNSPSTRKTSTPAHPIPTAKSQRENLTDEQKRNNHIKSEQKRRNAIQQGFNDLDAMVPELRQGGFSKSSMLVET</sequence>
<dbReference type="PROSITE" id="PS50888">
    <property type="entry name" value="BHLH"/>
    <property type="match status" value="1"/>
</dbReference>
<keyword evidence="3" id="KW-0238">DNA-binding</keyword>
<feature type="region of interest" description="Disordered" evidence="6">
    <location>
        <begin position="282"/>
        <end position="475"/>
    </location>
</feature>
<reference evidence="8 9" key="1">
    <citation type="submission" date="2023-08" db="EMBL/GenBank/DDBJ databases">
        <title>Black Yeasts Isolated from many extreme environments.</title>
        <authorList>
            <person name="Coleine C."/>
            <person name="Stajich J.E."/>
            <person name="Selbmann L."/>
        </authorList>
    </citation>
    <scope>NUCLEOTIDE SEQUENCE [LARGE SCALE GENOMIC DNA]</scope>
    <source>
        <strain evidence="8 9">CCFEE 536</strain>
    </source>
</reference>